<feature type="domain" description="Aminotransferase class I/classII large" evidence="6">
    <location>
        <begin position="26"/>
        <end position="379"/>
    </location>
</feature>
<dbReference type="InterPro" id="IPR020904">
    <property type="entry name" value="Sc_DH/Rdtase_CS"/>
</dbReference>
<dbReference type="Gene3D" id="3.90.1150.10">
    <property type="entry name" value="Aspartate Aminotransferase, domain 1"/>
    <property type="match status" value="1"/>
</dbReference>
<dbReference type="Gene3D" id="3.40.50.720">
    <property type="entry name" value="NAD(P)-binding Rossmann-like Domain"/>
    <property type="match status" value="1"/>
</dbReference>
<dbReference type="GO" id="GO:0030170">
    <property type="term" value="F:pyridoxal phosphate binding"/>
    <property type="evidence" value="ECO:0007669"/>
    <property type="project" value="InterPro"/>
</dbReference>
<keyword evidence="5" id="KW-0560">Oxidoreductase</keyword>
<evidence type="ECO:0000259" key="6">
    <source>
        <dbReference type="Pfam" id="PF00155"/>
    </source>
</evidence>
<dbReference type="InterPro" id="IPR004838">
    <property type="entry name" value="NHTrfase_class1_PyrdxlP-BS"/>
</dbReference>
<keyword evidence="4" id="KW-0663">Pyridoxal phosphate</keyword>
<evidence type="ECO:0000256" key="4">
    <source>
        <dbReference type="ARBA" id="ARBA00022898"/>
    </source>
</evidence>
<dbReference type="PANTHER" id="PTHR43795:SF63">
    <property type="entry name" value="PUTATIVE (AFU_ORTHOLOGUE AFUA_4G00630)-RELATED"/>
    <property type="match status" value="1"/>
</dbReference>
<dbReference type="InterPro" id="IPR015424">
    <property type="entry name" value="PyrdxlP-dep_Trfase"/>
</dbReference>
<evidence type="ECO:0000256" key="1">
    <source>
        <dbReference type="ARBA" id="ARBA00006484"/>
    </source>
</evidence>
<dbReference type="Pfam" id="PF00106">
    <property type="entry name" value="adh_short"/>
    <property type="match status" value="1"/>
</dbReference>
<name>A0A395T7U6_9HYPO</name>
<evidence type="ECO:0000313" key="8">
    <source>
        <dbReference type="Proteomes" id="UP000266234"/>
    </source>
</evidence>
<reference evidence="7 8" key="1">
    <citation type="journal article" date="2018" name="PLoS Pathog.">
        <title>Evolution of structural diversity of trichothecenes, a family of toxins produced by plant pathogenic and entomopathogenic fungi.</title>
        <authorList>
            <person name="Proctor R.H."/>
            <person name="McCormick S.P."/>
            <person name="Kim H.S."/>
            <person name="Cardoza R.E."/>
            <person name="Stanley A.M."/>
            <person name="Lindo L."/>
            <person name="Kelly A."/>
            <person name="Brown D.W."/>
            <person name="Lee T."/>
            <person name="Vaughan M.M."/>
            <person name="Alexander N.J."/>
            <person name="Busman M."/>
            <person name="Gutierrez S."/>
        </authorList>
    </citation>
    <scope>NUCLEOTIDE SEQUENCE [LARGE SCALE GENOMIC DNA]</scope>
    <source>
        <strain evidence="7 8">NRRL 20695</strain>
    </source>
</reference>
<dbReference type="STRING" id="694270.A0A395T7U6"/>
<dbReference type="EMBL" id="PXOG01000029">
    <property type="protein sequence ID" value="RGP80506.1"/>
    <property type="molecule type" value="Genomic_DNA"/>
</dbReference>
<dbReference type="InterPro" id="IPR002347">
    <property type="entry name" value="SDR_fam"/>
</dbReference>
<evidence type="ECO:0000256" key="2">
    <source>
        <dbReference type="ARBA" id="ARBA00007441"/>
    </source>
</evidence>
<dbReference type="CDD" id="cd00609">
    <property type="entry name" value="AAT_like"/>
    <property type="match status" value="1"/>
</dbReference>
<keyword evidence="3" id="KW-0521">NADP</keyword>
<dbReference type="SUPFAM" id="SSF53383">
    <property type="entry name" value="PLP-dependent transferases"/>
    <property type="match status" value="1"/>
</dbReference>
<protein>
    <submittedName>
        <fullName evidence="7">1-aminocyclopropane-1-carboxylate synthase 1</fullName>
    </submittedName>
</protein>
<comment type="similarity">
    <text evidence="1">Belongs to the short-chain dehydrogenases/reductases (SDR) family.</text>
</comment>
<proteinExistence type="inferred from homology"/>
<comment type="similarity">
    <text evidence="2">Belongs to the class-I pyridoxal-phosphate-dependent aminotransferase family.</text>
</comment>
<keyword evidence="8" id="KW-1185">Reference proteome</keyword>
<dbReference type="PROSITE" id="PS00061">
    <property type="entry name" value="ADH_SHORT"/>
    <property type="match status" value="1"/>
</dbReference>
<sequence length="679" mass="74019">MHQELTQHIIKNFNITSHALTCGDGFSGSHRLRDVLARFINRNFHPNKPVTKDELIVTNGVGQAIELSSFSLCDKGDGVLLGRPYYGNFPIDLGYRAEAKVLGVSFGDVDPFSFEAVEFYEKALRDAREQGTRVRVILLCNPHNPLGRCYTPQVIQAYMRLCQKHNLHLLVDEVYALSVWKNENAPDAPEFTSALSIDTEGLVDRNLVHVMWGMSKDFGANGMRIGCLVTRNQDLMRACIANSEFSGPSSLSDLAATSILSDDAFLESFVKENRLRLAQNYKIVTQFLISHGIPYKEGSNAGLFVWADLFAPNRNKINSLLTEQKEASPEALETMETRITGVLLKHKIFVASGSDFGTDVSGWFRIVFAHEKTYLLEGLERTVGAVKDFGLQLIKEQLSDETEKAIRDVDNEVKGRLALVTGASGGIGSAIARALAAEGCDVVLHCNSSLHKVESLSKELSSSYPEQLFPCISADLSSRDQTRGLVDKVFQDSSISTKHKAVAILVANAGLGRRIRDIKDIEEEDWDTVMEVNSRSQFVVTKACLPGMRAQGWGRVILIGSISSHGGGINGCHYAATKGALSSMGKNLSTVLAGEGVTVNAILPAMIGFTDMIPTPKSTTWTNKTDLEELKATDPGLAIAASVPVRRLGHPQEVANVAVMMAKTGYLTGQDILLSGGLK</sequence>
<evidence type="ECO:0000313" key="7">
    <source>
        <dbReference type="EMBL" id="RGP80506.1"/>
    </source>
</evidence>
<dbReference type="FunFam" id="3.40.50.720:FF:000173">
    <property type="entry name" value="3-oxoacyl-[acyl-carrier protein] reductase"/>
    <property type="match status" value="1"/>
</dbReference>
<dbReference type="CDD" id="cd05233">
    <property type="entry name" value="SDR_c"/>
    <property type="match status" value="1"/>
</dbReference>
<dbReference type="InterPro" id="IPR004839">
    <property type="entry name" value="Aminotransferase_I/II_large"/>
</dbReference>
<dbReference type="InterPro" id="IPR015421">
    <property type="entry name" value="PyrdxlP-dep_Trfase_major"/>
</dbReference>
<dbReference type="Gene3D" id="3.40.640.10">
    <property type="entry name" value="Type I PLP-dependent aspartate aminotransferase-like (Major domain)"/>
    <property type="match status" value="1"/>
</dbReference>
<dbReference type="PRINTS" id="PR00081">
    <property type="entry name" value="GDHRDH"/>
</dbReference>
<organism evidence="7 8">
    <name type="scientific">Fusarium longipes</name>
    <dbReference type="NCBI Taxonomy" id="694270"/>
    <lineage>
        <taxon>Eukaryota</taxon>
        <taxon>Fungi</taxon>
        <taxon>Dikarya</taxon>
        <taxon>Ascomycota</taxon>
        <taxon>Pezizomycotina</taxon>
        <taxon>Sordariomycetes</taxon>
        <taxon>Hypocreomycetidae</taxon>
        <taxon>Hypocreales</taxon>
        <taxon>Nectriaceae</taxon>
        <taxon>Fusarium</taxon>
    </lineage>
</organism>
<gene>
    <name evidence="7" type="ORF">FLONG3_1340</name>
</gene>
<dbReference type="GO" id="GO:0006520">
    <property type="term" value="P:amino acid metabolic process"/>
    <property type="evidence" value="ECO:0007669"/>
    <property type="project" value="TreeGrafter"/>
</dbReference>
<dbReference type="InterPro" id="IPR036291">
    <property type="entry name" value="NAD(P)-bd_dom_sf"/>
</dbReference>
<evidence type="ECO:0000256" key="5">
    <source>
        <dbReference type="ARBA" id="ARBA00023002"/>
    </source>
</evidence>
<comment type="caution">
    <text evidence="7">The sequence shown here is derived from an EMBL/GenBank/DDBJ whole genome shotgun (WGS) entry which is preliminary data.</text>
</comment>
<dbReference type="InterPro" id="IPR050478">
    <property type="entry name" value="Ethylene_sulfur-biosynth"/>
</dbReference>
<dbReference type="GO" id="GO:0016491">
    <property type="term" value="F:oxidoreductase activity"/>
    <property type="evidence" value="ECO:0007669"/>
    <property type="project" value="UniProtKB-KW"/>
</dbReference>
<dbReference type="InterPro" id="IPR015422">
    <property type="entry name" value="PyrdxlP-dep_Trfase_small"/>
</dbReference>
<dbReference type="GO" id="GO:0008483">
    <property type="term" value="F:transaminase activity"/>
    <property type="evidence" value="ECO:0007669"/>
    <property type="project" value="TreeGrafter"/>
</dbReference>
<dbReference type="AlphaFoldDB" id="A0A395T7U6"/>
<dbReference type="PROSITE" id="PS00105">
    <property type="entry name" value="AA_TRANSFER_CLASS_1"/>
    <property type="match status" value="1"/>
</dbReference>
<evidence type="ECO:0000256" key="3">
    <source>
        <dbReference type="ARBA" id="ARBA00022857"/>
    </source>
</evidence>
<dbReference type="SUPFAM" id="SSF51735">
    <property type="entry name" value="NAD(P)-binding Rossmann-fold domains"/>
    <property type="match status" value="1"/>
</dbReference>
<dbReference type="OrthoDB" id="7042322at2759"/>
<dbReference type="Pfam" id="PF00155">
    <property type="entry name" value="Aminotran_1_2"/>
    <property type="match status" value="1"/>
</dbReference>
<dbReference type="PANTHER" id="PTHR43795">
    <property type="entry name" value="BIFUNCTIONAL ASPARTATE AMINOTRANSFERASE AND GLUTAMATE/ASPARTATE-PREPHENATE AMINOTRANSFERASE-RELATED"/>
    <property type="match status" value="1"/>
</dbReference>
<accession>A0A395T7U6</accession>
<dbReference type="Proteomes" id="UP000266234">
    <property type="component" value="Unassembled WGS sequence"/>
</dbReference>